<name>A0ABV9JNE9_9GAMM</name>
<protein>
    <submittedName>
        <fullName evidence="4">MBL fold metallo-hydrolase RNA specificity domain-containing protein</fullName>
    </submittedName>
</protein>
<dbReference type="Proteomes" id="UP001595962">
    <property type="component" value="Unassembled WGS sequence"/>
</dbReference>
<dbReference type="InterPro" id="IPR011108">
    <property type="entry name" value="RMMBL"/>
</dbReference>
<dbReference type="SMART" id="SM00849">
    <property type="entry name" value="Lactamase_B"/>
    <property type="match status" value="1"/>
</dbReference>
<evidence type="ECO:0000259" key="3">
    <source>
        <dbReference type="SMART" id="SM01027"/>
    </source>
</evidence>
<dbReference type="InterPro" id="IPR001279">
    <property type="entry name" value="Metallo-B-lactamas"/>
</dbReference>
<dbReference type="Pfam" id="PF10996">
    <property type="entry name" value="Beta-Casp"/>
    <property type="match status" value="1"/>
</dbReference>
<dbReference type="InterPro" id="IPR036866">
    <property type="entry name" value="RibonucZ/Hydroxyglut_hydro"/>
</dbReference>
<dbReference type="RefSeq" id="WP_377334268.1">
    <property type="nucleotide sequence ID" value="NZ_JBHSGB010000010.1"/>
</dbReference>
<organism evidence="4 5">
    <name type="scientific">Rheinheimera marina</name>
    <dbReference type="NCBI Taxonomy" id="1774958"/>
    <lineage>
        <taxon>Bacteria</taxon>
        <taxon>Pseudomonadati</taxon>
        <taxon>Pseudomonadota</taxon>
        <taxon>Gammaproteobacteria</taxon>
        <taxon>Chromatiales</taxon>
        <taxon>Chromatiaceae</taxon>
        <taxon>Rheinheimera</taxon>
    </lineage>
</organism>
<dbReference type="Pfam" id="PF00753">
    <property type="entry name" value="Lactamase_B"/>
    <property type="match status" value="1"/>
</dbReference>
<accession>A0ABV9JNE9</accession>
<dbReference type="InterPro" id="IPR022712">
    <property type="entry name" value="Beta_Casp"/>
</dbReference>
<evidence type="ECO:0000256" key="1">
    <source>
        <dbReference type="ARBA" id="ARBA00022801"/>
    </source>
</evidence>
<evidence type="ECO:0000313" key="5">
    <source>
        <dbReference type="Proteomes" id="UP001595962"/>
    </source>
</evidence>
<feature type="domain" description="Metallo-beta-lactamase" evidence="2">
    <location>
        <begin position="17"/>
        <end position="245"/>
    </location>
</feature>
<proteinExistence type="predicted"/>
<evidence type="ECO:0000313" key="4">
    <source>
        <dbReference type="EMBL" id="MFC4655785.1"/>
    </source>
</evidence>
<dbReference type="EMBL" id="JBHSGB010000010">
    <property type="protein sequence ID" value="MFC4655785.1"/>
    <property type="molecule type" value="Genomic_DNA"/>
</dbReference>
<comment type="caution">
    <text evidence="4">The sequence shown here is derived from an EMBL/GenBank/DDBJ whole genome shotgun (WGS) entry which is preliminary data.</text>
</comment>
<gene>
    <name evidence="4" type="ORF">ACFO3I_12290</name>
</gene>
<dbReference type="Gene3D" id="3.40.50.10890">
    <property type="match status" value="1"/>
</dbReference>
<keyword evidence="1" id="KW-0378">Hydrolase</keyword>
<keyword evidence="5" id="KW-1185">Reference proteome</keyword>
<dbReference type="Pfam" id="PF07521">
    <property type="entry name" value="RMMBL"/>
    <property type="match status" value="1"/>
</dbReference>
<dbReference type="SUPFAM" id="SSF56281">
    <property type="entry name" value="Metallo-hydrolase/oxidoreductase"/>
    <property type="match status" value="1"/>
</dbReference>
<sequence length="468" mass="51890">MPLDASLTFYGAAEQVTGSCYLLRIGTLRVLLDCGMSQGADQIREWHKFRFPFRPKDIDAVILSHAHIDHSGLLPLLVARGFSGNIYCTEGTSLLLGVLLKDSVQLYLKDLEWQNRQRARQGKSLLDPVMAVRDVVQVLEQTQPLGYRQKFRVAEEIELEFLDAGHILGSAIVQLQLKNGKASRRLVFSGDLGNPATVLMPDPSQVVMADIVLMESTYGDRNHQPLNRTLDEFAEALDNAYAAGGNVFIPAFALGRSQEILYYLGLLYQQKRLKQKMVVLDSPMAIEITKIYSRLMDEFDPKDTQLLERYGAKDLQSFLPILRLTATAEESAALNRVSSGAIIIAGSGMCNGGRIVHHLKHNLWKAANHLIFVGFQAQGTLGRQLVDGEKRVRVFGQQMVVKAQIHTIGGFSAHAGQSELLDWASAIGGQPQFYLVHGEPKAQQALQQRMLEQGLQCQIAQKGKSITL</sequence>
<dbReference type="PANTHER" id="PTHR11203">
    <property type="entry name" value="CLEAVAGE AND POLYADENYLATION SPECIFICITY FACTOR FAMILY MEMBER"/>
    <property type="match status" value="1"/>
</dbReference>
<dbReference type="SMART" id="SM01027">
    <property type="entry name" value="Beta-Casp"/>
    <property type="match status" value="1"/>
</dbReference>
<feature type="domain" description="Beta-Casp" evidence="3">
    <location>
        <begin position="257"/>
        <end position="385"/>
    </location>
</feature>
<dbReference type="Gene3D" id="3.60.15.10">
    <property type="entry name" value="Ribonuclease Z/Hydroxyacylglutathione hydrolase-like"/>
    <property type="match status" value="1"/>
</dbReference>
<evidence type="ECO:0000259" key="2">
    <source>
        <dbReference type="SMART" id="SM00849"/>
    </source>
</evidence>
<reference evidence="5" key="1">
    <citation type="journal article" date="2019" name="Int. J. Syst. Evol. Microbiol.">
        <title>The Global Catalogue of Microorganisms (GCM) 10K type strain sequencing project: providing services to taxonomists for standard genome sequencing and annotation.</title>
        <authorList>
            <consortium name="The Broad Institute Genomics Platform"/>
            <consortium name="The Broad Institute Genome Sequencing Center for Infectious Disease"/>
            <person name="Wu L."/>
            <person name="Ma J."/>
        </authorList>
    </citation>
    <scope>NUCLEOTIDE SEQUENCE [LARGE SCALE GENOMIC DNA]</scope>
    <source>
        <strain evidence="5">DT28</strain>
    </source>
</reference>
<dbReference type="InterPro" id="IPR050698">
    <property type="entry name" value="MBL"/>
</dbReference>
<dbReference type="CDD" id="cd16295">
    <property type="entry name" value="TTHA0252-CPSF-like_MBL-fold"/>
    <property type="match status" value="1"/>
</dbReference>
<dbReference type="PANTHER" id="PTHR11203:SF37">
    <property type="entry name" value="INTEGRATOR COMPLEX SUBUNIT 11"/>
    <property type="match status" value="1"/>
</dbReference>